<dbReference type="InterPro" id="IPR050190">
    <property type="entry name" value="UPF0213_domain"/>
</dbReference>
<dbReference type="PROSITE" id="PS50164">
    <property type="entry name" value="GIY_YIG"/>
    <property type="match status" value="1"/>
</dbReference>
<organism evidence="3 4">
    <name type="scientific">Candidatus Wolfebacteria bacterium CG03_land_8_20_14_0_80_36_15</name>
    <dbReference type="NCBI Taxonomy" id="1975067"/>
    <lineage>
        <taxon>Bacteria</taxon>
        <taxon>Candidatus Wolfeibacteriota</taxon>
    </lineage>
</organism>
<sequence>MHYVYVLKSLKDKDLYVGRTENLGQRLEDHKNGKVSSTKERRPLKFLYAEICNNIKDAVHREKYLKTAWGKRYLKHRLKNDA</sequence>
<evidence type="ECO:0000256" key="1">
    <source>
        <dbReference type="ARBA" id="ARBA00007435"/>
    </source>
</evidence>
<dbReference type="InterPro" id="IPR035901">
    <property type="entry name" value="GIY-YIG_endonuc_sf"/>
</dbReference>
<dbReference type="SUPFAM" id="SSF82771">
    <property type="entry name" value="GIY-YIG endonuclease"/>
    <property type="match status" value="1"/>
</dbReference>
<feature type="domain" description="GIY-YIG" evidence="2">
    <location>
        <begin position="1"/>
        <end position="75"/>
    </location>
</feature>
<dbReference type="EMBL" id="PEVH01000004">
    <property type="protein sequence ID" value="PIU99372.1"/>
    <property type="molecule type" value="Genomic_DNA"/>
</dbReference>
<dbReference type="Gene3D" id="3.40.1440.10">
    <property type="entry name" value="GIY-YIG endonuclease"/>
    <property type="match status" value="1"/>
</dbReference>
<comment type="similarity">
    <text evidence="1">Belongs to the UPF0213 family.</text>
</comment>
<name>A0A2M7B8D5_9BACT</name>
<gene>
    <name evidence="3" type="ORF">COS59_00150</name>
</gene>
<dbReference type="SMART" id="SM00465">
    <property type="entry name" value="GIYc"/>
    <property type="match status" value="1"/>
</dbReference>
<dbReference type="Proteomes" id="UP000230131">
    <property type="component" value="Unassembled WGS sequence"/>
</dbReference>
<protein>
    <submittedName>
        <fullName evidence="3">Excinuclease ABC subunit C</fullName>
    </submittedName>
</protein>
<proteinExistence type="inferred from homology"/>
<dbReference type="AlphaFoldDB" id="A0A2M7B8D5"/>
<dbReference type="PANTHER" id="PTHR34477:SF1">
    <property type="entry name" value="UPF0213 PROTEIN YHBQ"/>
    <property type="match status" value="1"/>
</dbReference>
<dbReference type="PANTHER" id="PTHR34477">
    <property type="entry name" value="UPF0213 PROTEIN YHBQ"/>
    <property type="match status" value="1"/>
</dbReference>
<evidence type="ECO:0000313" key="3">
    <source>
        <dbReference type="EMBL" id="PIU99372.1"/>
    </source>
</evidence>
<comment type="caution">
    <text evidence="3">The sequence shown here is derived from an EMBL/GenBank/DDBJ whole genome shotgun (WGS) entry which is preliminary data.</text>
</comment>
<evidence type="ECO:0000313" key="4">
    <source>
        <dbReference type="Proteomes" id="UP000230131"/>
    </source>
</evidence>
<reference evidence="4" key="1">
    <citation type="submission" date="2017-09" db="EMBL/GenBank/DDBJ databases">
        <title>Depth-based differentiation of microbial function through sediment-hosted aquifers and enrichment of novel symbionts in the deep terrestrial subsurface.</title>
        <authorList>
            <person name="Probst A.J."/>
            <person name="Ladd B."/>
            <person name="Jarett J.K."/>
            <person name="Geller-Mcgrath D.E."/>
            <person name="Sieber C.M.K."/>
            <person name="Emerson J.B."/>
            <person name="Anantharaman K."/>
            <person name="Thomas B.C."/>
            <person name="Malmstrom R."/>
            <person name="Stieglmeier M."/>
            <person name="Klingl A."/>
            <person name="Woyke T."/>
            <person name="Ryan C.M."/>
            <person name="Banfield J.F."/>
        </authorList>
    </citation>
    <scope>NUCLEOTIDE SEQUENCE [LARGE SCALE GENOMIC DNA]</scope>
</reference>
<dbReference type="InterPro" id="IPR000305">
    <property type="entry name" value="GIY-YIG_endonuc"/>
</dbReference>
<accession>A0A2M7B8D5</accession>
<evidence type="ECO:0000259" key="2">
    <source>
        <dbReference type="PROSITE" id="PS50164"/>
    </source>
</evidence>
<dbReference type="Pfam" id="PF01541">
    <property type="entry name" value="GIY-YIG"/>
    <property type="match status" value="1"/>
</dbReference>